<dbReference type="KEGG" id="dfi:AXF13_14185"/>
<organism evidence="8 9">
    <name type="scientific">Desulfovibrio fairfieldensis</name>
    <dbReference type="NCBI Taxonomy" id="44742"/>
    <lineage>
        <taxon>Bacteria</taxon>
        <taxon>Pseudomonadati</taxon>
        <taxon>Thermodesulfobacteriota</taxon>
        <taxon>Desulfovibrionia</taxon>
        <taxon>Desulfovibrionales</taxon>
        <taxon>Desulfovibrionaceae</taxon>
        <taxon>Desulfovibrio</taxon>
    </lineage>
</organism>
<dbReference type="InterPro" id="IPR002322">
    <property type="entry name" value="Cyt_c_III"/>
</dbReference>
<feature type="domain" description="Class III cytochrome C" evidence="7">
    <location>
        <begin position="33"/>
        <end position="111"/>
    </location>
</feature>
<dbReference type="GO" id="GO:0020037">
    <property type="term" value="F:heme binding"/>
    <property type="evidence" value="ECO:0007669"/>
    <property type="project" value="InterPro"/>
</dbReference>
<proteinExistence type="predicted"/>
<evidence type="ECO:0000313" key="8">
    <source>
        <dbReference type="EMBL" id="AMD91179.1"/>
    </source>
</evidence>
<dbReference type="InterPro" id="IPR036280">
    <property type="entry name" value="Multihaem_cyt_sf"/>
</dbReference>
<dbReference type="EMBL" id="CP014229">
    <property type="protein sequence ID" value="AMD91179.1"/>
    <property type="molecule type" value="Genomic_DNA"/>
</dbReference>
<dbReference type="PANTHER" id="PTHR39425">
    <property type="entry name" value="LIPOPROTEIN CYTOCHROME C"/>
    <property type="match status" value="1"/>
</dbReference>
<evidence type="ECO:0000313" key="9">
    <source>
        <dbReference type="Proteomes" id="UP000069241"/>
    </source>
</evidence>
<evidence type="ECO:0000256" key="2">
    <source>
        <dbReference type="ARBA" id="ARBA00022617"/>
    </source>
</evidence>
<feature type="binding site" description="covalent" evidence="6">
    <location>
        <position position="133"/>
    </location>
    <ligand>
        <name>heme c</name>
        <dbReference type="ChEBI" id="CHEBI:61717"/>
        <label>4</label>
    </ligand>
</feature>
<keyword evidence="2 6" id="KW-0349">Heme</keyword>
<dbReference type="PANTHER" id="PTHR39425:SF1">
    <property type="entry name" value="CYTOCHROME C7-LIKE DOMAIN-CONTAINING PROTEIN"/>
    <property type="match status" value="1"/>
</dbReference>
<name>A0A0X8JLX9_9BACT</name>
<dbReference type="SUPFAM" id="SSF48695">
    <property type="entry name" value="Multiheme cytochromes"/>
    <property type="match status" value="2"/>
</dbReference>
<keyword evidence="5 6" id="KW-0408">Iron</keyword>
<dbReference type="AlphaFoldDB" id="A0A0X8JLX9"/>
<evidence type="ECO:0000256" key="3">
    <source>
        <dbReference type="ARBA" id="ARBA00022723"/>
    </source>
</evidence>
<gene>
    <name evidence="8" type="ORF">AXF13_14185</name>
</gene>
<dbReference type="STRING" id="44742.AXF13_14185"/>
<evidence type="ECO:0000259" key="7">
    <source>
        <dbReference type="Pfam" id="PF02085"/>
    </source>
</evidence>
<feature type="binding site" description="axial binding residue" evidence="6">
    <location>
        <position position="132"/>
    </location>
    <ligand>
        <name>heme c</name>
        <dbReference type="ChEBI" id="CHEBI:61717"/>
        <label>1</label>
    </ligand>
    <ligandPart>
        <name>Fe</name>
        <dbReference type="ChEBI" id="CHEBI:18248"/>
    </ligandPart>
</feature>
<dbReference type="RefSeq" id="WP_062254225.1">
    <property type="nucleotide sequence ID" value="NZ_CP014229.1"/>
</dbReference>
<sequence>MQKRYLPIALLTAVLAAVAVVGYVLPEPHEAVPQRVLLDNAGGPVVFQHADHAFQQKIPCQKCHHESPVKRENVQRCESCHGASFDAAFRKNHVAAFNDNASCATCHHYELGAKKWGHKKHQEEYGVDCRECHHKNTDIEPEPQNCADCHDSGAPTGQKAEKGTPPDLADAVHARCVTCHEEMFAAKAKGCAQCHSQTAVRDILPRQGLVKLNPMFTNCAVCHGLPAEKLIPGRMDAYHKLCMGCHEKLKKGPYGKQQCAQCHTSK</sequence>
<feature type="domain" description="Class III cytochrome C" evidence="7">
    <location>
        <begin position="116"/>
        <end position="195"/>
    </location>
</feature>
<evidence type="ECO:0000256" key="5">
    <source>
        <dbReference type="ARBA" id="ARBA00023004"/>
    </source>
</evidence>
<dbReference type="GO" id="GO:0009055">
    <property type="term" value="F:electron transfer activity"/>
    <property type="evidence" value="ECO:0007669"/>
    <property type="project" value="InterPro"/>
</dbReference>
<dbReference type="PRINTS" id="PR00609">
    <property type="entry name" value="CYTOCHROMEC3"/>
</dbReference>
<feature type="binding site" description="axial binding residue" evidence="6">
    <location>
        <position position="121"/>
    </location>
    <ligand>
        <name>heme c</name>
        <dbReference type="ChEBI" id="CHEBI:61717"/>
        <label>1</label>
    </ligand>
    <ligandPart>
        <name>Fe</name>
        <dbReference type="ChEBI" id="CHEBI:18248"/>
    </ligandPart>
</feature>
<dbReference type="Gene3D" id="3.90.10.10">
    <property type="entry name" value="Cytochrome C3"/>
    <property type="match status" value="3"/>
</dbReference>
<protein>
    <submittedName>
        <fullName evidence="8">Cytochrome C</fullName>
    </submittedName>
</protein>
<keyword evidence="4" id="KW-0249">Electron transport</keyword>
<dbReference type="Pfam" id="PF02085">
    <property type="entry name" value="Cytochrom_CIII"/>
    <property type="match status" value="2"/>
</dbReference>
<keyword evidence="9" id="KW-1185">Reference proteome</keyword>
<keyword evidence="1" id="KW-0813">Transport</keyword>
<feature type="binding site" description="axial binding residue" evidence="6">
    <location>
        <position position="129"/>
    </location>
    <ligand>
        <name>heme c</name>
        <dbReference type="ChEBI" id="CHEBI:61717"/>
        <label>1</label>
    </ligand>
    <ligandPart>
        <name>Fe</name>
        <dbReference type="ChEBI" id="CHEBI:18248"/>
    </ligandPart>
</feature>
<dbReference type="Proteomes" id="UP000069241">
    <property type="component" value="Chromosome"/>
</dbReference>
<comment type="cofactor">
    <cofactor evidence="6">
        <name>heme c</name>
        <dbReference type="ChEBI" id="CHEBI:61717"/>
    </cofactor>
    <text evidence="6">Binds 4 heme c groups covalently per monomer.</text>
</comment>
<evidence type="ECO:0000256" key="1">
    <source>
        <dbReference type="ARBA" id="ARBA00022448"/>
    </source>
</evidence>
<accession>A0A0X8JLX9</accession>
<evidence type="ECO:0000256" key="6">
    <source>
        <dbReference type="PIRSR" id="PIRSR602322-1"/>
    </source>
</evidence>
<reference evidence="9" key="1">
    <citation type="submission" date="2016-02" db="EMBL/GenBank/DDBJ databases">
        <authorList>
            <person name="Holder M.E."/>
            <person name="Ajami N.J."/>
            <person name="Petrosino J.F."/>
        </authorList>
    </citation>
    <scope>NUCLEOTIDE SEQUENCE [LARGE SCALE GENOMIC DNA]</scope>
    <source>
        <strain evidence="9">CCUG 45958</strain>
    </source>
</reference>
<dbReference type="GO" id="GO:0046872">
    <property type="term" value="F:metal ion binding"/>
    <property type="evidence" value="ECO:0007669"/>
    <property type="project" value="UniProtKB-KW"/>
</dbReference>
<keyword evidence="3 6" id="KW-0479">Metal-binding</keyword>
<feature type="binding site" description="axial binding residue" evidence="6">
    <location>
        <position position="134"/>
    </location>
    <ligand>
        <name>heme c</name>
        <dbReference type="ChEBI" id="CHEBI:61717"/>
        <label>1</label>
    </ligand>
    <ligandPart>
        <name>Fe</name>
        <dbReference type="ChEBI" id="CHEBI:18248"/>
    </ligandPart>
</feature>
<evidence type="ECO:0000256" key="4">
    <source>
        <dbReference type="ARBA" id="ARBA00022982"/>
    </source>
</evidence>
<dbReference type="CDD" id="cd08168">
    <property type="entry name" value="Cytochrom_C3"/>
    <property type="match status" value="2"/>
</dbReference>
<feature type="binding site" description="axial binding residue" evidence="6">
    <location>
        <position position="118"/>
    </location>
    <ligand>
        <name>heme c</name>
        <dbReference type="ChEBI" id="CHEBI:61717"/>
        <label>3</label>
    </ligand>
    <ligandPart>
        <name>Fe</name>
        <dbReference type="ChEBI" id="CHEBI:18248"/>
    </ligandPart>
</feature>
<dbReference type="InterPro" id="IPR020942">
    <property type="entry name" value="Cyt_c_III_dom"/>
</dbReference>